<gene>
    <name evidence="4" type="ORF">DENIS_3812</name>
</gene>
<dbReference type="Gene3D" id="3.30.420.480">
    <property type="entry name" value="Domain of unknown function (DUF4445)"/>
    <property type="match status" value="1"/>
</dbReference>
<dbReference type="InterPro" id="IPR040506">
    <property type="entry name" value="RACo_linker"/>
</dbReference>
<dbReference type="InterPro" id="IPR027980">
    <property type="entry name" value="RACo_C"/>
</dbReference>
<dbReference type="OrthoDB" id="9810588at2"/>
<evidence type="ECO:0000313" key="5">
    <source>
        <dbReference type="Proteomes" id="UP000288096"/>
    </source>
</evidence>
<dbReference type="EMBL" id="BEXT01000001">
    <property type="protein sequence ID" value="GBC62828.1"/>
    <property type="molecule type" value="Genomic_DNA"/>
</dbReference>
<proteinExistence type="predicted"/>
<keyword evidence="5" id="KW-1185">Reference proteome</keyword>
<dbReference type="RefSeq" id="WP_124329968.1">
    <property type="nucleotide sequence ID" value="NZ_BEXT01000001.1"/>
</dbReference>
<dbReference type="Pfam" id="PF17651">
    <property type="entry name" value="Raco_middle"/>
    <property type="match status" value="1"/>
</dbReference>
<dbReference type="AlphaFoldDB" id="A0A401G0S1"/>
<evidence type="ECO:0000259" key="1">
    <source>
        <dbReference type="Pfam" id="PF14574"/>
    </source>
</evidence>
<accession>A0A401G0S1</accession>
<reference evidence="5" key="2">
    <citation type="submission" date="2019-01" db="EMBL/GenBank/DDBJ databases">
        <title>Genome sequence of Desulfonema ishimotonii strain Tokyo 01.</title>
        <authorList>
            <person name="Fukui M."/>
        </authorList>
    </citation>
    <scope>NUCLEOTIDE SEQUENCE [LARGE SCALE GENOMIC DNA]</scope>
    <source>
        <strain evidence="5">Tokyo 01</strain>
    </source>
</reference>
<sequence length="514" mass="55697">MDEKGNNRVVTISLTPPSLKDNTADADRLVGALKHQLGTDEVHIDLPLLRQIPMLLRKWHYRVRCVLFRDRTRHLLLGLDGPDANPAAGLAVDLGTTRVVLRLIDLATGDPLGETAFDNPQIAIAPDVLARIHHTDTPGGLEEIHRMIIDGLNAAIRELCDTCGLRLEEIYLVTVAGNTAMTHLFMGIDPHWIIREPYIPAVNAPDLLMAAELGMAVSPLARLLVFPSVGSYFGGDLISGILFSGMNRMEETAILVDVGTNAEVILGNRDWLVACAGAAGPALESGVARMGMMAGPGVIETVTVNPETRRFEYQTIGGLPPMGMCGSGIIDLAAHLFLSGMLDIRGRLVPEKCCERLKIVNDMPFIVVVPAEASATGEDLGMSQADIDSLIRSKAAMYTILRTITLSVGMELRELRKFYVAGTFGSFIRPPSAIAIGMIPDLPPECYTVLGNSSLGGATLALTQEDCMAEIEKIRNGITYIELNVNQELMNRFSASRFLPHTDPSLFPSVRVWG</sequence>
<dbReference type="PANTHER" id="PTHR42895">
    <property type="entry name" value="IRON-SULFUR CLUSTER-BINDING PROTEIN-RELATED"/>
    <property type="match status" value="1"/>
</dbReference>
<evidence type="ECO:0000259" key="3">
    <source>
        <dbReference type="Pfam" id="PF17651"/>
    </source>
</evidence>
<reference evidence="5" key="1">
    <citation type="submission" date="2017-11" db="EMBL/GenBank/DDBJ databases">
        <authorList>
            <person name="Watanabe M."/>
            <person name="Kojima H."/>
        </authorList>
    </citation>
    <scope>NUCLEOTIDE SEQUENCE [LARGE SCALE GENOMIC DNA]</scope>
    <source>
        <strain evidence="5">Tokyo 01</strain>
    </source>
</reference>
<dbReference type="InterPro" id="IPR042259">
    <property type="entry name" value="Raco-like_middle_sf"/>
</dbReference>
<feature type="domain" description="RACo C-terminal" evidence="1">
    <location>
        <begin position="251"/>
        <end position="510"/>
    </location>
</feature>
<evidence type="ECO:0000313" key="4">
    <source>
        <dbReference type="EMBL" id="GBC62828.1"/>
    </source>
</evidence>
<dbReference type="InterPro" id="IPR041414">
    <property type="entry name" value="Raco-like_middle"/>
</dbReference>
<comment type="caution">
    <text evidence="4">The sequence shown here is derived from an EMBL/GenBank/DDBJ whole genome shotgun (WGS) entry which is preliminary data.</text>
</comment>
<feature type="domain" description="RACo linker region" evidence="2">
    <location>
        <begin position="8"/>
        <end position="72"/>
    </location>
</feature>
<dbReference type="Pfam" id="PF14574">
    <property type="entry name" value="RACo_C_ter"/>
    <property type="match status" value="1"/>
</dbReference>
<protein>
    <submittedName>
        <fullName evidence="4">DUF4445 domain-containing protein</fullName>
    </submittedName>
</protein>
<feature type="domain" description="RACo-like middle region" evidence="3">
    <location>
        <begin position="89"/>
        <end position="248"/>
    </location>
</feature>
<dbReference type="InterPro" id="IPR052911">
    <property type="entry name" value="Corrinoid_activation_enz"/>
</dbReference>
<dbReference type="Gene3D" id="3.10.20.880">
    <property type="match status" value="1"/>
</dbReference>
<dbReference type="Pfam" id="PF17650">
    <property type="entry name" value="RACo_linker"/>
    <property type="match status" value="1"/>
</dbReference>
<name>A0A401G0S1_9BACT</name>
<evidence type="ECO:0000259" key="2">
    <source>
        <dbReference type="Pfam" id="PF17650"/>
    </source>
</evidence>
<organism evidence="4 5">
    <name type="scientific">Desulfonema ishimotonii</name>
    <dbReference type="NCBI Taxonomy" id="45657"/>
    <lineage>
        <taxon>Bacteria</taxon>
        <taxon>Pseudomonadati</taxon>
        <taxon>Thermodesulfobacteriota</taxon>
        <taxon>Desulfobacteria</taxon>
        <taxon>Desulfobacterales</taxon>
        <taxon>Desulfococcaceae</taxon>
        <taxon>Desulfonema</taxon>
    </lineage>
</organism>
<dbReference type="Proteomes" id="UP000288096">
    <property type="component" value="Unassembled WGS sequence"/>
</dbReference>
<dbReference type="PANTHER" id="PTHR42895:SF1">
    <property type="entry name" value="IRON-SULFUR CLUSTER PROTEIN"/>
    <property type="match status" value="1"/>
</dbReference>